<evidence type="ECO:0000256" key="4">
    <source>
        <dbReference type="ARBA" id="ARBA00022833"/>
    </source>
</evidence>
<feature type="compositionally biased region" description="Low complexity" evidence="9">
    <location>
        <begin position="467"/>
        <end position="490"/>
    </location>
</feature>
<feature type="compositionally biased region" description="Polar residues" evidence="9">
    <location>
        <begin position="42"/>
        <end position="56"/>
    </location>
</feature>
<evidence type="ECO:0000256" key="8">
    <source>
        <dbReference type="PROSITE-ProRule" id="PRU00042"/>
    </source>
</evidence>
<evidence type="ECO:0000256" key="7">
    <source>
        <dbReference type="ARBA" id="ARBA00023242"/>
    </source>
</evidence>
<accession>A0ABR3R0E4</accession>
<feature type="compositionally biased region" description="Polar residues" evidence="9">
    <location>
        <begin position="450"/>
        <end position="466"/>
    </location>
</feature>
<keyword evidence="8" id="KW-0863">Zinc-finger</keyword>
<keyword evidence="2" id="KW-0479">Metal-binding</keyword>
<evidence type="ECO:0000256" key="5">
    <source>
        <dbReference type="ARBA" id="ARBA00023015"/>
    </source>
</evidence>
<sequence>MDDMQQRGRSPSAGQRAHIRQTPSPSPHAPFHNNVSGLGFDQLQQQLHDPSSFAAVSNAQLNPSQYLSTIQSQPFPQQQVLSDQTFLQPNPALSQHNTPHFGPQGNNLTPDALDLTHTSPSTTDFANFLSGNDLGQPQAINPAAFGDSLGPHLLETQPQQQQQQQQQQNFSINPNDLMSQMATAQQPHAPTPPHLLPNNMNNQRSPSPHASPHQNQGAFSPPNQGAFSPPNQNHSRHASLGQSTLDPSAAYGQGTEWANMANFRGHRRTPSESAYSDISSAHASPFLVTHDSFEETQPSPHLSAQNDPQLFQNPISNFDQFNLNDGTHISPGHSPAISPRLIPQQQSLPQFMPGSFGIESSMNNQFGQQQGMGAYQNQGTEAFPSLNDLGQADTMSPPEINIDFAPPSRQASFEPPKPGSTADALTDTLSPPDRSRSRNRNRARSDPFSGASSRASTPSLEANRSLSPGAAKSRSPSPSGKSSRRSSTSSVPNRDYILDLADPSRPSNPADGSNPKRTQKHPATFQCTLCPKRFTRAYNLRSHLRTHTDERPFVCSVCGKAFARQHDRKRHEGLHSGEKKFVCRGNLKDNGHWGCGRRFARADALGRHFRSEAGRVCIRPLLEEEAQEKGEWNGQQQQMANGNGMFNPVPQNFGGMMQTQPGYENFPHMTQAPQPFLPAALLAQYPALATMDWNAMPAGGPDEADEISGRSSFDASSGGEYYEDESDNYQQGQQPVFAGSNGGWVSDSYA</sequence>
<feature type="region of interest" description="Disordered" evidence="9">
    <location>
        <begin position="89"/>
        <end position="169"/>
    </location>
</feature>
<proteinExistence type="predicted"/>
<dbReference type="Proteomes" id="UP001521222">
    <property type="component" value="Unassembled WGS sequence"/>
</dbReference>
<keyword evidence="3" id="KW-0677">Repeat</keyword>
<organism evidence="11 12">
    <name type="scientific">Nothophoma quercina</name>
    <dbReference type="NCBI Taxonomy" id="749835"/>
    <lineage>
        <taxon>Eukaryota</taxon>
        <taxon>Fungi</taxon>
        <taxon>Dikarya</taxon>
        <taxon>Ascomycota</taxon>
        <taxon>Pezizomycotina</taxon>
        <taxon>Dothideomycetes</taxon>
        <taxon>Pleosporomycetidae</taxon>
        <taxon>Pleosporales</taxon>
        <taxon>Pleosporineae</taxon>
        <taxon>Didymellaceae</taxon>
        <taxon>Nothophoma</taxon>
    </lineage>
</organism>
<feature type="domain" description="C2H2-type" evidence="10">
    <location>
        <begin position="553"/>
        <end position="580"/>
    </location>
</feature>
<keyword evidence="6" id="KW-0804">Transcription</keyword>
<dbReference type="InterPro" id="IPR013087">
    <property type="entry name" value="Znf_C2H2_type"/>
</dbReference>
<keyword evidence="12" id="KW-1185">Reference proteome</keyword>
<reference evidence="11 12" key="1">
    <citation type="submission" date="2024-02" db="EMBL/GenBank/DDBJ databases">
        <title>De novo assembly and annotation of 12 fungi associated with fruit tree decline syndrome in Ontario, Canada.</title>
        <authorList>
            <person name="Sulman M."/>
            <person name="Ellouze W."/>
            <person name="Ilyukhin E."/>
        </authorList>
    </citation>
    <scope>NUCLEOTIDE SEQUENCE [LARGE SCALE GENOMIC DNA]</scope>
    <source>
        <strain evidence="11 12">M97-236</strain>
    </source>
</reference>
<dbReference type="GO" id="GO:0003677">
    <property type="term" value="F:DNA binding"/>
    <property type="evidence" value="ECO:0007669"/>
    <property type="project" value="UniProtKB-KW"/>
</dbReference>
<evidence type="ECO:0000313" key="11">
    <source>
        <dbReference type="EMBL" id="KAL1597462.1"/>
    </source>
</evidence>
<name>A0ABR3R0E4_9PLEO</name>
<dbReference type="PANTHER" id="PTHR24399:SF70">
    <property type="entry name" value="C2H2-TYPE DOMAIN-CONTAINING PROTEIN"/>
    <property type="match status" value="1"/>
</dbReference>
<evidence type="ECO:0000259" key="10">
    <source>
        <dbReference type="PROSITE" id="PS50157"/>
    </source>
</evidence>
<dbReference type="SUPFAM" id="SSF57667">
    <property type="entry name" value="beta-beta-alpha zinc fingers"/>
    <property type="match status" value="1"/>
</dbReference>
<evidence type="ECO:0000256" key="9">
    <source>
        <dbReference type="SAM" id="MobiDB-lite"/>
    </source>
</evidence>
<feature type="compositionally biased region" description="Polar residues" evidence="9">
    <location>
        <begin position="200"/>
        <end position="233"/>
    </location>
</feature>
<feature type="compositionally biased region" description="Polar residues" evidence="9">
    <location>
        <begin position="89"/>
        <end position="109"/>
    </location>
</feature>
<feature type="region of interest" description="Disordered" evidence="9">
    <location>
        <begin position="182"/>
        <end position="250"/>
    </location>
</feature>
<feature type="region of interest" description="Disordered" evidence="9">
    <location>
        <begin position="1"/>
        <end position="56"/>
    </location>
</feature>
<dbReference type="Pfam" id="PF00096">
    <property type="entry name" value="zf-C2H2"/>
    <property type="match status" value="2"/>
</dbReference>
<feature type="compositionally biased region" description="Low complexity" evidence="9">
    <location>
        <begin position="157"/>
        <end position="168"/>
    </location>
</feature>
<feature type="region of interest" description="Disordered" evidence="9">
    <location>
        <begin position="696"/>
        <end position="750"/>
    </location>
</feature>
<feature type="domain" description="C2H2-type" evidence="10">
    <location>
        <begin position="525"/>
        <end position="552"/>
    </location>
</feature>
<dbReference type="SMART" id="SM00355">
    <property type="entry name" value="ZnF_C2H2"/>
    <property type="match status" value="2"/>
</dbReference>
<keyword evidence="5" id="KW-0805">Transcription regulation</keyword>
<dbReference type="InterPro" id="IPR036236">
    <property type="entry name" value="Znf_C2H2_sf"/>
</dbReference>
<dbReference type="PROSITE" id="PS00028">
    <property type="entry name" value="ZINC_FINGER_C2H2_1"/>
    <property type="match status" value="2"/>
</dbReference>
<gene>
    <name evidence="11" type="primary">CRZ1</name>
    <name evidence="11" type="ORF">SLS59_007493</name>
</gene>
<evidence type="ECO:0000256" key="1">
    <source>
        <dbReference type="ARBA" id="ARBA00004123"/>
    </source>
</evidence>
<comment type="caution">
    <text evidence="11">The sequence shown here is derived from an EMBL/GenBank/DDBJ whole genome shotgun (WGS) entry which is preliminary data.</text>
</comment>
<evidence type="ECO:0000256" key="2">
    <source>
        <dbReference type="ARBA" id="ARBA00022723"/>
    </source>
</evidence>
<evidence type="ECO:0000256" key="3">
    <source>
        <dbReference type="ARBA" id="ARBA00022737"/>
    </source>
</evidence>
<dbReference type="EMBL" id="JAKIXB020000026">
    <property type="protein sequence ID" value="KAL1597462.1"/>
    <property type="molecule type" value="Genomic_DNA"/>
</dbReference>
<keyword evidence="7" id="KW-0539">Nucleus</keyword>
<dbReference type="Gene3D" id="3.30.160.60">
    <property type="entry name" value="Classic Zinc Finger"/>
    <property type="match status" value="3"/>
</dbReference>
<feature type="compositionally biased region" description="Polar residues" evidence="9">
    <location>
        <begin position="116"/>
        <end position="139"/>
    </location>
</feature>
<protein>
    <submittedName>
        <fullName evidence="11">DNA-binding transcription factor</fullName>
    </submittedName>
</protein>
<dbReference type="PANTHER" id="PTHR24399">
    <property type="entry name" value="ZINC FINGER AND BTB DOMAIN-CONTAINING"/>
    <property type="match status" value="1"/>
</dbReference>
<keyword evidence="4" id="KW-0862">Zinc</keyword>
<feature type="region of interest" description="Disordered" evidence="9">
    <location>
        <begin position="378"/>
        <end position="523"/>
    </location>
</feature>
<evidence type="ECO:0000256" key="6">
    <source>
        <dbReference type="ARBA" id="ARBA00023163"/>
    </source>
</evidence>
<comment type="subcellular location">
    <subcellularLocation>
        <location evidence="1">Nucleus</location>
    </subcellularLocation>
</comment>
<dbReference type="PROSITE" id="PS50157">
    <property type="entry name" value="ZINC_FINGER_C2H2_2"/>
    <property type="match status" value="2"/>
</dbReference>
<keyword evidence="11" id="KW-0238">DNA-binding</keyword>
<evidence type="ECO:0000313" key="12">
    <source>
        <dbReference type="Proteomes" id="UP001521222"/>
    </source>
</evidence>